<dbReference type="Pfam" id="PF11917">
    <property type="entry name" value="DUF3435"/>
    <property type="match status" value="1"/>
</dbReference>
<feature type="non-terminal residue" evidence="1">
    <location>
        <position position="285"/>
    </location>
</feature>
<dbReference type="AlphaFoldDB" id="A0AAN7BE29"/>
<comment type="caution">
    <text evidence="1">The sequence shown here is derived from an EMBL/GenBank/DDBJ whole genome shotgun (WGS) entry which is preliminary data.</text>
</comment>
<accession>A0AAN7BE29</accession>
<evidence type="ECO:0000313" key="2">
    <source>
        <dbReference type="Proteomes" id="UP001301958"/>
    </source>
</evidence>
<dbReference type="EMBL" id="MU865873">
    <property type="protein sequence ID" value="KAK4220404.1"/>
    <property type="molecule type" value="Genomic_DNA"/>
</dbReference>
<dbReference type="InterPro" id="IPR021842">
    <property type="entry name" value="DUF3435"/>
</dbReference>
<reference evidence="1" key="1">
    <citation type="journal article" date="2023" name="Mol. Phylogenet. Evol.">
        <title>Genome-scale phylogeny and comparative genomics of the fungal order Sordariales.</title>
        <authorList>
            <person name="Hensen N."/>
            <person name="Bonometti L."/>
            <person name="Westerberg I."/>
            <person name="Brannstrom I.O."/>
            <person name="Guillou S."/>
            <person name="Cros-Aarteil S."/>
            <person name="Calhoun S."/>
            <person name="Haridas S."/>
            <person name="Kuo A."/>
            <person name="Mondo S."/>
            <person name="Pangilinan J."/>
            <person name="Riley R."/>
            <person name="LaButti K."/>
            <person name="Andreopoulos B."/>
            <person name="Lipzen A."/>
            <person name="Chen C."/>
            <person name="Yan M."/>
            <person name="Daum C."/>
            <person name="Ng V."/>
            <person name="Clum A."/>
            <person name="Steindorff A."/>
            <person name="Ohm R.A."/>
            <person name="Martin F."/>
            <person name="Silar P."/>
            <person name="Natvig D.O."/>
            <person name="Lalanne C."/>
            <person name="Gautier V."/>
            <person name="Ament-Velasquez S.L."/>
            <person name="Kruys A."/>
            <person name="Hutchinson M.I."/>
            <person name="Powell A.J."/>
            <person name="Barry K."/>
            <person name="Miller A.N."/>
            <person name="Grigoriev I.V."/>
            <person name="Debuchy R."/>
            <person name="Gladieux P."/>
            <person name="Hiltunen Thoren M."/>
            <person name="Johannesson H."/>
        </authorList>
    </citation>
    <scope>NUCLEOTIDE SEQUENCE</scope>
    <source>
        <strain evidence="1">CBS 990.96</strain>
    </source>
</reference>
<proteinExistence type="predicted"/>
<reference evidence="1" key="2">
    <citation type="submission" date="2023-05" db="EMBL/GenBank/DDBJ databases">
        <authorList>
            <consortium name="Lawrence Berkeley National Laboratory"/>
            <person name="Steindorff A."/>
            <person name="Hensen N."/>
            <person name="Bonometti L."/>
            <person name="Westerberg I."/>
            <person name="Brannstrom I.O."/>
            <person name="Guillou S."/>
            <person name="Cros-Aarteil S."/>
            <person name="Calhoun S."/>
            <person name="Haridas S."/>
            <person name="Kuo A."/>
            <person name="Mondo S."/>
            <person name="Pangilinan J."/>
            <person name="Riley R."/>
            <person name="Labutti K."/>
            <person name="Andreopoulos B."/>
            <person name="Lipzen A."/>
            <person name="Chen C."/>
            <person name="Yanf M."/>
            <person name="Daum C."/>
            <person name="Ng V."/>
            <person name="Clum A."/>
            <person name="Ohm R."/>
            <person name="Martin F."/>
            <person name="Silar P."/>
            <person name="Natvig D."/>
            <person name="Lalanne C."/>
            <person name="Gautier V."/>
            <person name="Ament-Velasquez S.L."/>
            <person name="Kruys A."/>
            <person name="Hutchinson M.I."/>
            <person name="Powell A.J."/>
            <person name="Barry K."/>
            <person name="Miller A.N."/>
            <person name="Grigoriev I.V."/>
            <person name="Debuchy R."/>
            <person name="Gladieux P."/>
            <person name="Thoren M.H."/>
            <person name="Johannesson H."/>
        </authorList>
    </citation>
    <scope>NUCLEOTIDE SEQUENCE</scope>
    <source>
        <strain evidence="1">CBS 990.96</strain>
    </source>
</reference>
<organism evidence="1 2">
    <name type="scientific">Podospora fimiseda</name>
    <dbReference type="NCBI Taxonomy" id="252190"/>
    <lineage>
        <taxon>Eukaryota</taxon>
        <taxon>Fungi</taxon>
        <taxon>Dikarya</taxon>
        <taxon>Ascomycota</taxon>
        <taxon>Pezizomycotina</taxon>
        <taxon>Sordariomycetes</taxon>
        <taxon>Sordariomycetidae</taxon>
        <taxon>Sordariales</taxon>
        <taxon>Podosporaceae</taxon>
        <taxon>Podospora</taxon>
    </lineage>
</organism>
<sequence length="285" mass="33049">MVVRHPETGEDVLAMSTKFVHHKVADNKPKPIFSGKEPGPVKCTPLRWKEEWLKQPVFRRHEDSVEDSDEPKYQPLSYQKLHDDMERQSLDAGEENAIEPKAWRRGAANVANGNASDAVRDHVMHHDPKWATFNSAYINEKVGFHLQKAFLDEPTEDSLLAMLSHIGLMRDPRASKDMVPDGVWEMMPPDPETEKLDTERARLKGGQYRIKGSENDDRIRELTRLTAAKVARWKNDIRRAYREDYFYNRPTWDVEANGQEKREYIEPAIDLYTPERAQLAEILCN</sequence>
<gene>
    <name evidence="1" type="ORF">QBC38DRAFT_550690</name>
</gene>
<keyword evidence="2" id="KW-1185">Reference proteome</keyword>
<name>A0AAN7BE29_9PEZI</name>
<dbReference type="PANTHER" id="PTHR37535">
    <property type="entry name" value="FLUG DOMAIN PROTEIN"/>
    <property type="match status" value="1"/>
</dbReference>
<protein>
    <submittedName>
        <fullName evidence="1">Uncharacterized protein</fullName>
    </submittedName>
</protein>
<dbReference type="PANTHER" id="PTHR37535:SF4">
    <property type="entry name" value="FLUG DOMAIN-CONTAINING PROTEIN"/>
    <property type="match status" value="1"/>
</dbReference>
<evidence type="ECO:0000313" key="1">
    <source>
        <dbReference type="EMBL" id="KAK4220404.1"/>
    </source>
</evidence>
<dbReference type="Proteomes" id="UP001301958">
    <property type="component" value="Unassembled WGS sequence"/>
</dbReference>